<gene>
    <name evidence="2" type="ORF">GLOTRDRAFT_107747</name>
</gene>
<accession>S7PX88</accession>
<dbReference type="OrthoDB" id="5424209at2759"/>
<dbReference type="Proteomes" id="UP000030669">
    <property type="component" value="Unassembled WGS sequence"/>
</dbReference>
<organism evidence="2 3">
    <name type="scientific">Gloeophyllum trabeum (strain ATCC 11539 / FP-39264 / Madison 617)</name>
    <name type="common">Brown rot fungus</name>
    <dbReference type="NCBI Taxonomy" id="670483"/>
    <lineage>
        <taxon>Eukaryota</taxon>
        <taxon>Fungi</taxon>
        <taxon>Dikarya</taxon>
        <taxon>Basidiomycota</taxon>
        <taxon>Agaricomycotina</taxon>
        <taxon>Agaricomycetes</taxon>
        <taxon>Gloeophyllales</taxon>
        <taxon>Gloeophyllaceae</taxon>
        <taxon>Gloeophyllum</taxon>
    </lineage>
</organism>
<keyword evidence="3" id="KW-1185">Reference proteome</keyword>
<dbReference type="RefSeq" id="XP_007869390.1">
    <property type="nucleotide sequence ID" value="XM_007871199.1"/>
</dbReference>
<protein>
    <submittedName>
        <fullName evidence="2">Uncharacterized protein</fullName>
    </submittedName>
</protein>
<dbReference type="KEGG" id="gtr:GLOTRDRAFT_107747"/>
<reference evidence="2 3" key="1">
    <citation type="journal article" date="2012" name="Science">
        <title>The Paleozoic origin of enzymatic lignin decomposition reconstructed from 31 fungal genomes.</title>
        <authorList>
            <person name="Floudas D."/>
            <person name="Binder M."/>
            <person name="Riley R."/>
            <person name="Barry K."/>
            <person name="Blanchette R.A."/>
            <person name="Henrissat B."/>
            <person name="Martinez A.T."/>
            <person name="Otillar R."/>
            <person name="Spatafora J.W."/>
            <person name="Yadav J.S."/>
            <person name="Aerts A."/>
            <person name="Benoit I."/>
            <person name="Boyd A."/>
            <person name="Carlson A."/>
            <person name="Copeland A."/>
            <person name="Coutinho P.M."/>
            <person name="de Vries R.P."/>
            <person name="Ferreira P."/>
            <person name="Findley K."/>
            <person name="Foster B."/>
            <person name="Gaskell J."/>
            <person name="Glotzer D."/>
            <person name="Gorecki P."/>
            <person name="Heitman J."/>
            <person name="Hesse C."/>
            <person name="Hori C."/>
            <person name="Igarashi K."/>
            <person name="Jurgens J.A."/>
            <person name="Kallen N."/>
            <person name="Kersten P."/>
            <person name="Kohler A."/>
            <person name="Kuees U."/>
            <person name="Kumar T.K.A."/>
            <person name="Kuo A."/>
            <person name="LaButti K."/>
            <person name="Larrondo L.F."/>
            <person name="Lindquist E."/>
            <person name="Ling A."/>
            <person name="Lombard V."/>
            <person name="Lucas S."/>
            <person name="Lundell T."/>
            <person name="Martin R."/>
            <person name="McLaughlin D.J."/>
            <person name="Morgenstern I."/>
            <person name="Morin E."/>
            <person name="Murat C."/>
            <person name="Nagy L.G."/>
            <person name="Nolan M."/>
            <person name="Ohm R.A."/>
            <person name="Patyshakuliyeva A."/>
            <person name="Rokas A."/>
            <person name="Ruiz-Duenas F.J."/>
            <person name="Sabat G."/>
            <person name="Salamov A."/>
            <person name="Samejima M."/>
            <person name="Schmutz J."/>
            <person name="Slot J.C."/>
            <person name="St John F."/>
            <person name="Stenlid J."/>
            <person name="Sun H."/>
            <person name="Sun S."/>
            <person name="Syed K."/>
            <person name="Tsang A."/>
            <person name="Wiebenga A."/>
            <person name="Young D."/>
            <person name="Pisabarro A."/>
            <person name="Eastwood D.C."/>
            <person name="Martin F."/>
            <person name="Cullen D."/>
            <person name="Grigoriev I.V."/>
            <person name="Hibbett D.S."/>
        </authorList>
    </citation>
    <scope>NUCLEOTIDE SEQUENCE [LARGE SCALE GENOMIC DNA]</scope>
    <source>
        <strain evidence="2 3">ATCC 11539</strain>
    </source>
</reference>
<evidence type="ECO:0000313" key="2">
    <source>
        <dbReference type="EMBL" id="EPQ52211.1"/>
    </source>
</evidence>
<dbReference type="eggNOG" id="ENOG502SK3U">
    <property type="taxonomic scope" value="Eukaryota"/>
</dbReference>
<dbReference type="OMA" id="LTLWFHE"/>
<dbReference type="GeneID" id="19298858"/>
<evidence type="ECO:0000256" key="1">
    <source>
        <dbReference type="SAM" id="Coils"/>
    </source>
</evidence>
<keyword evidence="1" id="KW-0175">Coiled coil</keyword>
<dbReference type="AlphaFoldDB" id="S7PX88"/>
<evidence type="ECO:0000313" key="3">
    <source>
        <dbReference type="Proteomes" id="UP000030669"/>
    </source>
</evidence>
<feature type="coiled-coil region" evidence="1">
    <location>
        <begin position="283"/>
        <end position="310"/>
    </location>
</feature>
<dbReference type="EMBL" id="KB469308">
    <property type="protein sequence ID" value="EPQ52211.1"/>
    <property type="molecule type" value="Genomic_DNA"/>
</dbReference>
<proteinExistence type="predicted"/>
<sequence>MHYRYRNNSLPPVSVSAADDLGRQHDGVDGNPFLLYRTGSGKYSFVPPADSTVEPPRKSLRGVHGTPLNEVWSTISCETRYSIDLARFVPHGEQDVLGPVVIWVAVYPGSISADTRHDVSQDILELLERNGVEGVEVEWREAVTEKAVGPALLTVKDDLNPTVDVCRHLSPVIELPISAAEREKDDAHGTVGFFFHENRDQEGNLSDKVFAVTNYHVLRKEYHKDHEPKGARRCAVRASGLRRIQMGLDEITYAVSSRTINAEHHTRVINELETKVPSQDEGAQEESELLQRYRSELKRAERAIGALEQFYKVLLAQWGDISRRNIGYVHFCPAVSVDAYGERFTEDWGTIELLESKFKEHFSGNVVDLGDIPPYDLQRMIQDDGWLGFEVPVFRQFRISGIVTREQLANPEFESEDQTNFTDLKHGCATKLTVGRYAGLESYVCDEDGVESVELAIYNYCRYYHGQHEYRQWSGPFAAKGDSGSLIFDSRGRMVGLLHSLKSTGGELCDPHVTYATPAWWLI</sequence>
<name>S7PX88_GLOTA</name>
<dbReference type="HOGENOM" id="CLU_024804_1_1_1"/>